<dbReference type="AlphaFoldDB" id="A0A7L4UPJ6"/>
<dbReference type="GO" id="GO:0003688">
    <property type="term" value="F:DNA replication origin binding"/>
    <property type="evidence" value="ECO:0007669"/>
    <property type="project" value="UniProtKB-UniRule"/>
</dbReference>
<comment type="domain">
    <text evidence="8">Domain I is involved in oligomerization and binding regulators, domain II is flexibile and of varying length in different bacteria, domain III forms the AAA+ region, while domain IV binds dsDNA.</text>
</comment>
<dbReference type="Gene3D" id="3.40.50.300">
    <property type="entry name" value="P-loop containing nucleotide triphosphate hydrolases"/>
    <property type="match status" value="1"/>
</dbReference>
<feature type="compositionally biased region" description="Polar residues" evidence="12">
    <location>
        <begin position="92"/>
        <end position="105"/>
    </location>
</feature>
<sequence length="470" mass="53980">MKHRCNDIWDRCLQIIADNVPAGSFKTWFVPIRPVKIENNIITVEVPSHFFYEYIEENYIDLLKKVLRREIGEHAKLEYVIVVNKSSKNGKVNLPSSVKPNTQNRPVAKPNSIKDKVHNPFVIPGIKKITVDSNLQKKHSFDNFIVGDCNRVASEAGHAIAQKPGETPFNPLFIYSKSGLGKTHVSQAIGIEAKKCYPEKTILYLSANKFKTQYTESIRKNTLNDFIHFYQMIDLLIIDDIHELTTEKTQNVFFHIFNHLHQSNKQLILTSDRPPIELEGIEERLLSRFKWGLSVELKTPDFQTRKAIFTAKAKQEGIEIAEEIIDYVCKHVKTSIRELEGILVSMVAHATINNQDVNLTLAESIVKQVVKNPQREVNVPYIKKKVSSFFNLTEENLVAKTRRREIVQARQIAMYFAREITKSSLTSIGAQIGNKNHATVLHACQTVENLMETDKKFRYLIEELRTILEE</sequence>
<accession>A0A7L4UPJ6</accession>
<dbReference type="SUPFAM" id="SSF48295">
    <property type="entry name" value="TrpR-like"/>
    <property type="match status" value="1"/>
</dbReference>
<comment type="caution">
    <text evidence="8">Lacks conserved residue(s) required for the propagation of feature annotation.</text>
</comment>
<dbReference type="InterPro" id="IPR024633">
    <property type="entry name" value="DnaA_N_dom"/>
</dbReference>
<dbReference type="GO" id="GO:0005524">
    <property type="term" value="F:ATP binding"/>
    <property type="evidence" value="ECO:0007669"/>
    <property type="project" value="UniProtKB-UniRule"/>
</dbReference>
<evidence type="ECO:0000259" key="13">
    <source>
        <dbReference type="SMART" id="SM00382"/>
    </source>
</evidence>
<name>A0A7L4UPJ6_BALHA</name>
<feature type="binding site" evidence="8">
    <location>
        <position position="179"/>
    </location>
    <ligand>
        <name>ATP</name>
        <dbReference type="ChEBI" id="CHEBI:30616"/>
    </ligand>
</feature>
<keyword evidence="16" id="KW-1185">Reference proteome</keyword>
<evidence type="ECO:0000256" key="9">
    <source>
        <dbReference type="NCBIfam" id="TIGR00362"/>
    </source>
</evidence>
<keyword evidence="7 8" id="KW-0238">DNA-binding</keyword>
<dbReference type="GO" id="GO:0005886">
    <property type="term" value="C:plasma membrane"/>
    <property type="evidence" value="ECO:0007669"/>
    <property type="project" value="TreeGrafter"/>
</dbReference>
<feature type="region of interest" description="Domain IV, binds dsDNA" evidence="8">
    <location>
        <begin position="351"/>
        <end position="470"/>
    </location>
</feature>
<dbReference type="HAMAP" id="MF_00377">
    <property type="entry name" value="DnaA_bact"/>
    <property type="match status" value="1"/>
</dbReference>
<evidence type="ECO:0000313" key="15">
    <source>
        <dbReference type="EMBL" id="PVX50964.1"/>
    </source>
</evidence>
<dbReference type="CDD" id="cd06571">
    <property type="entry name" value="Bac_DnaA_C"/>
    <property type="match status" value="1"/>
</dbReference>
<feature type="domain" description="Chromosomal replication initiator DnaA C-terminal" evidence="14">
    <location>
        <begin position="378"/>
        <end position="447"/>
    </location>
</feature>
<keyword evidence="2 8" id="KW-0963">Cytoplasm</keyword>
<dbReference type="CDD" id="cd00009">
    <property type="entry name" value="AAA"/>
    <property type="match status" value="1"/>
</dbReference>
<evidence type="ECO:0000256" key="7">
    <source>
        <dbReference type="ARBA" id="ARBA00023125"/>
    </source>
</evidence>
<keyword evidence="3 8" id="KW-0235">DNA replication</keyword>
<comment type="similarity">
    <text evidence="1 8 11">Belongs to the DnaA family.</text>
</comment>
<feature type="region of interest" description="Domain III, AAA+ region" evidence="8">
    <location>
        <begin position="134"/>
        <end position="350"/>
    </location>
</feature>
<dbReference type="Gene3D" id="3.30.300.180">
    <property type="match status" value="1"/>
</dbReference>
<comment type="caution">
    <text evidence="15">The sequence shown here is derived from an EMBL/GenBank/DDBJ whole genome shotgun (WGS) entry which is preliminary data.</text>
</comment>
<dbReference type="InterPro" id="IPR038454">
    <property type="entry name" value="DnaA_N_sf"/>
</dbReference>
<dbReference type="Pfam" id="PF11638">
    <property type="entry name" value="DnaA_N"/>
    <property type="match status" value="1"/>
</dbReference>
<dbReference type="FunFam" id="3.40.50.300:FF:000668">
    <property type="entry name" value="Chromosomal replication initiator protein DnaA"/>
    <property type="match status" value="1"/>
</dbReference>
<dbReference type="PRINTS" id="PR00051">
    <property type="entry name" value="DNAA"/>
</dbReference>
<dbReference type="InterPro" id="IPR020591">
    <property type="entry name" value="Chromosome_initiator_DnaA-like"/>
</dbReference>
<dbReference type="Gene3D" id="1.10.8.60">
    <property type="match status" value="1"/>
</dbReference>
<keyword evidence="5 8" id="KW-0067">ATP-binding</keyword>
<dbReference type="InterPro" id="IPR027417">
    <property type="entry name" value="P-loop_NTPase"/>
</dbReference>
<evidence type="ECO:0000256" key="10">
    <source>
        <dbReference type="RuleBase" id="RU000577"/>
    </source>
</evidence>
<feature type="domain" description="AAA+ ATPase" evidence="13">
    <location>
        <begin position="168"/>
        <end position="297"/>
    </location>
</feature>
<dbReference type="RefSeq" id="WP_116496512.1">
    <property type="nucleotide sequence ID" value="NZ_QENZ01000004.1"/>
</dbReference>
<evidence type="ECO:0000256" key="3">
    <source>
        <dbReference type="ARBA" id="ARBA00022705"/>
    </source>
</evidence>
<feature type="binding site" evidence="8">
    <location>
        <position position="182"/>
    </location>
    <ligand>
        <name>ATP</name>
        <dbReference type="ChEBI" id="CHEBI:30616"/>
    </ligand>
</feature>
<evidence type="ECO:0000259" key="14">
    <source>
        <dbReference type="SMART" id="SM00760"/>
    </source>
</evidence>
<evidence type="ECO:0000256" key="2">
    <source>
        <dbReference type="ARBA" id="ARBA00022490"/>
    </source>
</evidence>
<dbReference type="GO" id="GO:0005737">
    <property type="term" value="C:cytoplasm"/>
    <property type="evidence" value="ECO:0007669"/>
    <property type="project" value="UniProtKB-SubCell"/>
</dbReference>
<dbReference type="GO" id="GO:0006275">
    <property type="term" value="P:regulation of DNA replication"/>
    <property type="evidence" value="ECO:0007669"/>
    <property type="project" value="UniProtKB-UniRule"/>
</dbReference>
<evidence type="ECO:0000256" key="11">
    <source>
        <dbReference type="RuleBase" id="RU004227"/>
    </source>
</evidence>
<dbReference type="InterPro" id="IPR013159">
    <property type="entry name" value="DnaA_C"/>
</dbReference>
<evidence type="ECO:0000256" key="1">
    <source>
        <dbReference type="ARBA" id="ARBA00006583"/>
    </source>
</evidence>
<dbReference type="GO" id="GO:0006270">
    <property type="term" value="P:DNA replication initiation"/>
    <property type="evidence" value="ECO:0007669"/>
    <property type="project" value="UniProtKB-UniRule"/>
</dbReference>
<feature type="region of interest" description="Domain I, interacts with DnaA modulators" evidence="8">
    <location>
        <begin position="1"/>
        <end position="85"/>
    </location>
</feature>
<dbReference type="Gene3D" id="1.10.1750.10">
    <property type="match status" value="1"/>
</dbReference>
<evidence type="ECO:0000256" key="8">
    <source>
        <dbReference type="HAMAP-Rule" id="MF_00377"/>
    </source>
</evidence>
<proteinExistence type="inferred from homology"/>
<dbReference type="SMART" id="SM00382">
    <property type="entry name" value="AAA"/>
    <property type="match status" value="1"/>
</dbReference>
<dbReference type="PANTHER" id="PTHR30050:SF2">
    <property type="entry name" value="CHROMOSOMAL REPLICATION INITIATOR PROTEIN DNAA"/>
    <property type="match status" value="1"/>
</dbReference>
<dbReference type="Pfam" id="PF00308">
    <property type="entry name" value="Bac_DnaA"/>
    <property type="match status" value="1"/>
</dbReference>
<evidence type="ECO:0000256" key="5">
    <source>
        <dbReference type="ARBA" id="ARBA00022840"/>
    </source>
</evidence>
<dbReference type="InterPro" id="IPR001957">
    <property type="entry name" value="Chromosome_initiator_DnaA"/>
</dbReference>
<dbReference type="NCBIfam" id="TIGR00362">
    <property type="entry name" value="DnaA"/>
    <property type="match status" value="1"/>
</dbReference>
<dbReference type="OrthoDB" id="9807019at2"/>
<dbReference type="Pfam" id="PF08299">
    <property type="entry name" value="Bac_DnaA_C"/>
    <property type="match status" value="1"/>
</dbReference>
<dbReference type="InterPro" id="IPR013317">
    <property type="entry name" value="DnaA_dom"/>
</dbReference>
<evidence type="ECO:0000256" key="4">
    <source>
        <dbReference type="ARBA" id="ARBA00022741"/>
    </source>
</evidence>
<dbReference type="InterPro" id="IPR003593">
    <property type="entry name" value="AAA+_ATPase"/>
</dbReference>
<evidence type="ECO:0000313" key="16">
    <source>
        <dbReference type="Proteomes" id="UP000251835"/>
    </source>
</evidence>
<feature type="binding site" evidence="8">
    <location>
        <position position="183"/>
    </location>
    <ligand>
        <name>ATP</name>
        <dbReference type="ChEBI" id="CHEBI:30616"/>
    </ligand>
</feature>
<evidence type="ECO:0000256" key="12">
    <source>
        <dbReference type="SAM" id="MobiDB-lite"/>
    </source>
</evidence>
<organism evidence="15 16">
    <name type="scientific">Balneicella halophila</name>
    <dbReference type="NCBI Taxonomy" id="1537566"/>
    <lineage>
        <taxon>Bacteria</taxon>
        <taxon>Pseudomonadati</taxon>
        <taxon>Bacteroidota</taxon>
        <taxon>Bacteroidia</taxon>
        <taxon>Bacteroidales</taxon>
        <taxon>Balneicellaceae</taxon>
        <taxon>Balneicella</taxon>
    </lineage>
</organism>
<evidence type="ECO:0000256" key="6">
    <source>
        <dbReference type="ARBA" id="ARBA00023121"/>
    </source>
</evidence>
<dbReference type="EMBL" id="QENZ01000004">
    <property type="protein sequence ID" value="PVX50964.1"/>
    <property type="molecule type" value="Genomic_DNA"/>
</dbReference>
<comment type="subunit">
    <text evidence="8">Oligomerizes as a right-handed, spiral filament on DNA at oriC.</text>
</comment>
<protein>
    <recommendedName>
        <fullName evidence="8 9">Chromosomal replication initiator protein DnaA</fullName>
    </recommendedName>
</protein>
<dbReference type="GO" id="GO:0008289">
    <property type="term" value="F:lipid binding"/>
    <property type="evidence" value="ECO:0007669"/>
    <property type="project" value="UniProtKB-KW"/>
</dbReference>
<keyword evidence="4 8" id="KW-0547">Nucleotide-binding</keyword>
<dbReference type="PANTHER" id="PTHR30050">
    <property type="entry name" value="CHROMOSOMAL REPLICATION INITIATOR PROTEIN DNAA"/>
    <property type="match status" value="1"/>
</dbReference>
<reference evidence="15 16" key="1">
    <citation type="submission" date="2018-05" db="EMBL/GenBank/DDBJ databases">
        <title>Genomic Encyclopedia of Type Strains, Phase IV (KMG-IV): sequencing the most valuable type-strain genomes for metagenomic binning, comparative biology and taxonomic classification.</title>
        <authorList>
            <person name="Goeker M."/>
        </authorList>
    </citation>
    <scope>NUCLEOTIDE SEQUENCE [LARGE SCALE GENOMIC DNA]</scope>
    <source>
        <strain evidence="15 16">DSM 28579</strain>
    </source>
</reference>
<dbReference type="SMART" id="SM00760">
    <property type="entry name" value="Bac_DnaA_C"/>
    <property type="match status" value="1"/>
</dbReference>
<dbReference type="Proteomes" id="UP000251835">
    <property type="component" value="Unassembled WGS sequence"/>
</dbReference>
<gene>
    <name evidence="8" type="primary">dnaA</name>
    <name evidence="15" type="ORF">C7377_1294</name>
</gene>
<dbReference type="InterPro" id="IPR018312">
    <property type="entry name" value="Chromosome_initiator_DnaA_CS"/>
</dbReference>
<keyword evidence="6 8" id="KW-0446">Lipid-binding</keyword>
<dbReference type="PROSITE" id="PS01008">
    <property type="entry name" value="DNAA"/>
    <property type="match status" value="1"/>
</dbReference>
<feature type="region of interest" description="Disordered" evidence="12">
    <location>
        <begin position="92"/>
        <end position="111"/>
    </location>
</feature>
<feature type="binding site" evidence="8">
    <location>
        <position position="181"/>
    </location>
    <ligand>
        <name>ATP</name>
        <dbReference type="ChEBI" id="CHEBI:30616"/>
    </ligand>
</feature>
<comment type="subcellular location">
    <subcellularLocation>
        <location evidence="8">Cytoplasm</location>
    </subcellularLocation>
</comment>
<dbReference type="SUPFAM" id="SSF52540">
    <property type="entry name" value="P-loop containing nucleoside triphosphate hydrolases"/>
    <property type="match status" value="1"/>
</dbReference>
<comment type="function">
    <text evidence="8 10">Plays an essential role in the initiation and regulation of chromosomal replication. ATP-DnaA binds to the origin of replication (oriC) to initiate formation of the DNA replication initiation complex once per cell cycle. Binds the DnaA box (a 9 base pair repeat at the origin) and separates the double-stranded (ds)DNA. Forms a right-handed helical filament on oriC DNA; dsDNA binds to the exterior of the filament while single-stranded (ss)DNA is stabiized in the filament's interior. The ATP-DnaA-oriC complex binds and stabilizes one strand of the AT-rich DNA unwinding element (DUE), permitting loading of DNA polymerase. After initiation quickly degrades to an ADP-DnaA complex that is not apt for DNA replication. Binds acidic phospholipids.</text>
</comment>
<dbReference type="InterPro" id="IPR010921">
    <property type="entry name" value="Trp_repressor/repl_initiator"/>
</dbReference>